<evidence type="ECO:0000313" key="3">
    <source>
        <dbReference type="EMBL" id="OWA51265.1"/>
    </source>
</evidence>
<protein>
    <recommendedName>
        <fullName evidence="5">Receptor ligand binding region domain-containing protein</fullName>
    </recommendedName>
</protein>
<comment type="caution">
    <text evidence="3">The sequence shown here is derived from an EMBL/GenBank/DDBJ whole genome shotgun (WGS) entry which is preliminary data.</text>
</comment>
<dbReference type="InterPro" id="IPR052612">
    <property type="entry name" value="ANP_Clearance_Receptor"/>
</dbReference>
<name>A0A9X6NC85_HYPEX</name>
<evidence type="ECO:0008006" key="5">
    <source>
        <dbReference type="Google" id="ProtNLM"/>
    </source>
</evidence>
<keyword evidence="4" id="KW-1185">Reference proteome</keyword>
<dbReference type="InterPro" id="IPR028082">
    <property type="entry name" value="Peripla_BP_I"/>
</dbReference>
<evidence type="ECO:0000313" key="4">
    <source>
        <dbReference type="Proteomes" id="UP000192578"/>
    </source>
</evidence>
<dbReference type="AlphaFoldDB" id="A0A9X6NC85"/>
<proteinExistence type="predicted"/>
<accession>A0A9X6NC85</accession>
<evidence type="ECO:0000256" key="1">
    <source>
        <dbReference type="SAM" id="MobiDB-lite"/>
    </source>
</evidence>
<dbReference type="GO" id="GO:0007165">
    <property type="term" value="P:signal transduction"/>
    <property type="evidence" value="ECO:0007669"/>
    <property type="project" value="TreeGrafter"/>
</dbReference>
<dbReference type="Proteomes" id="UP000192578">
    <property type="component" value="Unassembled WGS sequence"/>
</dbReference>
<feature type="signal peptide" evidence="2">
    <location>
        <begin position="1"/>
        <end position="24"/>
    </location>
</feature>
<keyword evidence="2" id="KW-0732">Signal</keyword>
<dbReference type="EMBL" id="MTYJ01000219">
    <property type="protein sequence ID" value="OWA51265.1"/>
    <property type="molecule type" value="Genomic_DNA"/>
</dbReference>
<dbReference type="GO" id="GO:0017046">
    <property type="term" value="F:peptide hormone binding"/>
    <property type="evidence" value="ECO:0007669"/>
    <property type="project" value="TreeGrafter"/>
</dbReference>
<dbReference type="GO" id="GO:0038023">
    <property type="term" value="F:signaling receptor activity"/>
    <property type="evidence" value="ECO:0007669"/>
    <property type="project" value="TreeGrafter"/>
</dbReference>
<feature type="region of interest" description="Disordered" evidence="1">
    <location>
        <begin position="411"/>
        <end position="442"/>
    </location>
</feature>
<evidence type="ECO:0000256" key="2">
    <source>
        <dbReference type="SAM" id="SignalP"/>
    </source>
</evidence>
<gene>
    <name evidence="3" type="ORF">BV898_15757</name>
</gene>
<sequence length="442" mass="49498">MLPNALFIVLHAGLLVLFPRGIAARLTQVDIACPGYTSIVAEISLPLTGPAYEAAVNESNALYAGIFNFTFTYLVDPVNAGGPYTLFEGSVPLIAPWYYRSYERSPETVRAIITPGSIDPTNVHQLAANWNIITMITSGSGKSQYRLPAPVVIGLSFTPVAYTALIFVDILRLFNWATVFLMRTVSSANVSLLNFKLRAVLTEFRGSSRVMIFLARDNSVRELMLVAQSLDMTTGDFVYLAYDPTAVLKVESFTMWKMGKKDDDAAKEAFRSLLMIHVRDEERQLLNSERVQLMKEQVRVRSEQEFNVTLSPANHPPAGMVNAYRSIQIFAQVLNESKHQHGVASLFNGYNLSRMFLDRTFPSDLFDIFIDGEGNRRMEFAVSYFAADMGGQRRVLLQQAKREGFRLERGQNISSSWPNGKWPPPNEPKCGYANEKSICNRG</sequence>
<dbReference type="PANTHER" id="PTHR44755:SF8">
    <property type="entry name" value="RECEPTOR LIGAND BINDING REGION DOMAIN-CONTAINING PROTEIN"/>
    <property type="match status" value="1"/>
</dbReference>
<dbReference type="Gene3D" id="3.40.50.2300">
    <property type="match status" value="1"/>
</dbReference>
<reference evidence="4" key="1">
    <citation type="submission" date="2017-01" db="EMBL/GenBank/DDBJ databases">
        <title>Comparative genomics of anhydrobiosis in the tardigrade Hypsibius dujardini.</title>
        <authorList>
            <person name="Yoshida Y."/>
            <person name="Koutsovoulos G."/>
            <person name="Laetsch D."/>
            <person name="Stevens L."/>
            <person name="Kumar S."/>
            <person name="Horikawa D."/>
            <person name="Ishino K."/>
            <person name="Komine S."/>
            <person name="Tomita M."/>
            <person name="Blaxter M."/>
            <person name="Arakawa K."/>
        </authorList>
    </citation>
    <scope>NUCLEOTIDE SEQUENCE [LARGE SCALE GENOMIC DNA]</scope>
    <source>
        <strain evidence="4">Z151</strain>
    </source>
</reference>
<feature type="chain" id="PRO_5041000186" description="Receptor ligand binding region domain-containing protein" evidence="2">
    <location>
        <begin position="25"/>
        <end position="442"/>
    </location>
</feature>
<dbReference type="SUPFAM" id="SSF53822">
    <property type="entry name" value="Periplasmic binding protein-like I"/>
    <property type="match status" value="1"/>
</dbReference>
<organism evidence="3 4">
    <name type="scientific">Hypsibius exemplaris</name>
    <name type="common">Freshwater tardigrade</name>
    <dbReference type="NCBI Taxonomy" id="2072580"/>
    <lineage>
        <taxon>Eukaryota</taxon>
        <taxon>Metazoa</taxon>
        <taxon>Ecdysozoa</taxon>
        <taxon>Tardigrada</taxon>
        <taxon>Eutardigrada</taxon>
        <taxon>Parachela</taxon>
        <taxon>Hypsibioidea</taxon>
        <taxon>Hypsibiidae</taxon>
        <taxon>Hypsibius</taxon>
    </lineage>
</organism>
<dbReference type="PANTHER" id="PTHR44755">
    <property type="entry name" value="NATRIURETIC PEPTIDE RECEPTOR 3-RELATED"/>
    <property type="match status" value="1"/>
</dbReference>